<dbReference type="PANTHER" id="PTHR14520:SF4">
    <property type="entry name" value="LARGE RIBOSOMAL SUBUNIT PROTEIN ML63"/>
    <property type="match status" value="1"/>
</dbReference>
<comment type="caution">
    <text evidence="1">The sequence shown here is derived from an EMBL/GenBank/DDBJ whole genome shotgun (WGS) entry which is preliminary data.</text>
</comment>
<accession>A0AAW2HBB3</accession>
<sequence>MQLTAVLCRWAKRLPRGHIWRGKYRLYKKVEPKHLLKLKTDFELEEKNMFYLRHPYIPIEVSYGHGQALGKPQQFLNRMRGLKTWFGHRYLGDRYGFLKTSESWE</sequence>
<dbReference type="GO" id="GO:0032543">
    <property type="term" value="P:mitochondrial translation"/>
    <property type="evidence" value="ECO:0007669"/>
    <property type="project" value="TreeGrafter"/>
</dbReference>
<name>A0AAW2HBB3_9NEOP</name>
<dbReference type="AlphaFoldDB" id="A0AAW2HBB3"/>
<dbReference type="Pfam" id="PF14978">
    <property type="entry name" value="MRP-63"/>
    <property type="match status" value="1"/>
</dbReference>
<organism evidence="1">
    <name type="scientific">Menopon gallinae</name>
    <name type="common">poultry shaft louse</name>
    <dbReference type="NCBI Taxonomy" id="328185"/>
    <lineage>
        <taxon>Eukaryota</taxon>
        <taxon>Metazoa</taxon>
        <taxon>Ecdysozoa</taxon>
        <taxon>Arthropoda</taxon>
        <taxon>Hexapoda</taxon>
        <taxon>Insecta</taxon>
        <taxon>Pterygota</taxon>
        <taxon>Neoptera</taxon>
        <taxon>Paraneoptera</taxon>
        <taxon>Psocodea</taxon>
        <taxon>Troctomorpha</taxon>
        <taxon>Phthiraptera</taxon>
        <taxon>Amblycera</taxon>
        <taxon>Menoponidae</taxon>
        <taxon>Menopon</taxon>
    </lineage>
</organism>
<reference evidence="1" key="1">
    <citation type="journal article" date="2024" name="Gigascience">
        <title>Chromosome-level genome of the poultry shaft louse Menopon gallinae provides insight into the host-switching and adaptive evolution of parasitic lice.</title>
        <authorList>
            <person name="Xu Y."/>
            <person name="Ma L."/>
            <person name="Liu S."/>
            <person name="Liang Y."/>
            <person name="Liu Q."/>
            <person name="He Z."/>
            <person name="Tian L."/>
            <person name="Duan Y."/>
            <person name="Cai W."/>
            <person name="Li H."/>
            <person name="Song F."/>
        </authorList>
    </citation>
    <scope>NUCLEOTIDE SEQUENCE</scope>
    <source>
        <strain evidence="1">Cailab_2023a</strain>
    </source>
</reference>
<evidence type="ECO:0008006" key="2">
    <source>
        <dbReference type="Google" id="ProtNLM"/>
    </source>
</evidence>
<protein>
    <recommendedName>
        <fullName evidence="2">Ribosomal protein 63, mitochondrial</fullName>
    </recommendedName>
</protein>
<dbReference type="GO" id="GO:0005761">
    <property type="term" value="C:mitochondrial ribosome"/>
    <property type="evidence" value="ECO:0007669"/>
    <property type="project" value="InterPro"/>
</dbReference>
<dbReference type="GO" id="GO:0003735">
    <property type="term" value="F:structural constituent of ribosome"/>
    <property type="evidence" value="ECO:0007669"/>
    <property type="project" value="TreeGrafter"/>
</dbReference>
<proteinExistence type="predicted"/>
<dbReference type="PANTHER" id="PTHR14520">
    <property type="entry name" value="MITOCHONDRIAL RIBOSOMAL PROTEIN 63"/>
    <property type="match status" value="1"/>
</dbReference>
<dbReference type="InterPro" id="IPR016576">
    <property type="entry name" value="Ribosomal_mL63"/>
</dbReference>
<gene>
    <name evidence="1" type="ORF">PYX00_009362</name>
</gene>
<dbReference type="EMBL" id="JARGDH010000005">
    <property type="protein sequence ID" value="KAL0266964.1"/>
    <property type="molecule type" value="Genomic_DNA"/>
</dbReference>
<evidence type="ECO:0000313" key="1">
    <source>
        <dbReference type="EMBL" id="KAL0266964.1"/>
    </source>
</evidence>